<feature type="region of interest" description="Disordered" evidence="6">
    <location>
        <begin position="272"/>
        <end position="306"/>
    </location>
</feature>
<dbReference type="InterPro" id="IPR018966">
    <property type="entry name" value="VTC_domain"/>
</dbReference>
<gene>
    <name evidence="9" type="ORF">CANCADRAFT_2236</name>
</gene>
<dbReference type="PANTHER" id="PTHR46140:SF1">
    <property type="entry name" value="VACUOLAR TRANSPORTER CHAPERONE COMPLEX SUBUNIT 4-RELATED"/>
    <property type="match status" value="1"/>
</dbReference>
<keyword evidence="5 7" id="KW-0472">Membrane</keyword>
<sequence>MKYGKAIHARSVPEWWAYDLDYEEVKDLIKEATSPSKPSTVSVDDVFQALKSQLETINMFVQLKSKEIDSRINKCTKIINSVTNPPATEGHSVRAARLDSEIISISQELQKLSRFIGVQLTGFRKLLKKYKKWSKSSELNKKFLPLLEDPKSFARKDLTANFLEVSMLFDALRTPDLKPITSANTSFPRDITFEISALKDPPSGSISFWVHPDHVLEVELILLSNLTLVSSQGIERASTPRTPKSSAHQSRIVYIEDPKKLISVQDRSEPPQIVFPQFNCNSRDKYDADDDEDDAGAEDLRQAEPEPKEAIVFAPVGGIRYSVIAVIPAKQAENMFIPEERQKITQLKDFYEAKLAVDWIASRNISPISAVRTTRTRFHSDTEVNADQAASFASKTWAVLNTNIICEKLNGDDKDCLHNSPLEMTEFPNAVLEIKWTGRKPLWIDEQLTESHLVKRIPEFSLFVHTVAIYYTSALIKSPAWISLVHTDIRQTPSEPKVTYPEVGASQRLKRYKESHKLSRQNSDQCLSESLKVPRSSQDHGDSQGSSLGSVSDHGSALTRDSSRQNQPVVRYWNEFDDPEDGDAFGENAGKFTIPIDDFSDNGFGVVGAANSFTSQVLDTINRLIMWINPKRKGKTHFRDVRWDSSDDYDEESTLFTRSSPDGRYGAVSTDTNSVDEIDPLSNAGVYDSEYQRGYTNGYAPAQRDEMLTFVYGTLFFMSITVLSIVAGIMVGGLETVSETVVVAIGLAFSVVLGFAAMVLFLGRSDTPSWWHQGLVYVVFLTIICFAIGGLALMLP</sequence>
<comment type="subcellular location">
    <subcellularLocation>
        <location evidence="1">Vacuole membrane</location>
        <topology evidence="1">Multi-pass membrane protein</topology>
    </subcellularLocation>
</comment>
<dbReference type="GO" id="GO:0007034">
    <property type="term" value="P:vacuolar transport"/>
    <property type="evidence" value="ECO:0007669"/>
    <property type="project" value="TreeGrafter"/>
</dbReference>
<feature type="transmembrane region" description="Helical" evidence="7">
    <location>
        <begin position="741"/>
        <end position="762"/>
    </location>
</feature>
<dbReference type="Gene3D" id="3.20.100.30">
    <property type="entry name" value="VTC, catalytic tunnel domain"/>
    <property type="match status" value="1"/>
</dbReference>
<organism evidence="9 10">
    <name type="scientific">Tortispora caseinolytica NRRL Y-17796</name>
    <dbReference type="NCBI Taxonomy" id="767744"/>
    <lineage>
        <taxon>Eukaryota</taxon>
        <taxon>Fungi</taxon>
        <taxon>Dikarya</taxon>
        <taxon>Ascomycota</taxon>
        <taxon>Saccharomycotina</taxon>
        <taxon>Trigonopsidomycetes</taxon>
        <taxon>Trigonopsidales</taxon>
        <taxon>Trigonopsidaceae</taxon>
        <taxon>Tortispora</taxon>
    </lineage>
</organism>
<dbReference type="GO" id="GO:0042144">
    <property type="term" value="P:vacuole fusion, non-autophagic"/>
    <property type="evidence" value="ECO:0007669"/>
    <property type="project" value="TreeGrafter"/>
</dbReference>
<dbReference type="AlphaFoldDB" id="A0A1E4TFL0"/>
<feature type="domain" description="SPX" evidence="8">
    <location>
        <begin position="1"/>
        <end position="144"/>
    </location>
</feature>
<dbReference type="InterPro" id="IPR042267">
    <property type="entry name" value="VTC_sf"/>
</dbReference>
<evidence type="ECO:0000313" key="10">
    <source>
        <dbReference type="Proteomes" id="UP000095023"/>
    </source>
</evidence>
<keyword evidence="4 7" id="KW-1133">Transmembrane helix</keyword>
<dbReference type="GO" id="GO:0016237">
    <property type="term" value="P:microautophagy"/>
    <property type="evidence" value="ECO:0007669"/>
    <property type="project" value="TreeGrafter"/>
</dbReference>
<evidence type="ECO:0000256" key="7">
    <source>
        <dbReference type="SAM" id="Phobius"/>
    </source>
</evidence>
<reference evidence="10" key="1">
    <citation type="submission" date="2016-02" db="EMBL/GenBank/DDBJ databases">
        <title>Comparative genomics of biotechnologically important yeasts.</title>
        <authorList>
            <consortium name="DOE Joint Genome Institute"/>
            <person name="Riley R."/>
            <person name="Haridas S."/>
            <person name="Wolfe K.H."/>
            <person name="Lopes M.R."/>
            <person name="Hittinger C.T."/>
            <person name="Goker M."/>
            <person name="Salamov A."/>
            <person name="Wisecaver J."/>
            <person name="Long T.M."/>
            <person name="Aerts A.L."/>
            <person name="Barry K."/>
            <person name="Choi C."/>
            <person name="Clum A."/>
            <person name="Coughlan A.Y."/>
            <person name="Deshpande S."/>
            <person name="Douglass A.P."/>
            <person name="Hanson S.J."/>
            <person name="Klenk H.-P."/>
            <person name="Labutti K."/>
            <person name="Lapidus A."/>
            <person name="Lindquist E."/>
            <person name="Lipzen A."/>
            <person name="Meier-Kolthoff J.P."/>
            <person name="Ohm R.A."/>
            <person name="Otillar R.P."/>
            <person name="Pangilinan J."/>
            <person name="Peng Y."/>
            <person name="Rokas A."/>
            <person name="Rosa C.A."/>
            <person name="Scheuner C."/>
            <person name="Sibirny A.A."/>
            <person name="Slot J.C."/>
            <person name="Stielow J.B."/>
            <person name="Sun H."/>
            <person name="Kurtzman C.P."/>
            <person name="Blackwell M."/>
            <person name="Jeffries T.W."/>
            <person name="Grigoriev I.V."/>
        </authorList>
    </citation>
    <scope>NUCLEOTIDE SEQUENCE [LARGE SCALE GENOMIC DNA]</scope>
    <source>
        <strain evidence="10">NRRL Y-17796</strain>
    </source>
</reference>
<dbReference type="PANTHER" id="PTHR46140">
    <property type="entry name" value="VACUOLAR TRANSPORTER CHAPERONE 1-RELATED"/>
    <property type="match status" value="1"/>
</dbReference>
<protein>
    <recommendedName>
        <fullName evidence="8">SPX domain-containing protein</fullName>
    </recommendedName>
</protein>
<feature type="transmembrane region" description="Helical" evidence="7">
    <location>
        <begin position="710"/>
        <end position="734"/>
    </location>
</feature>
<dbReference type="InterPro" id="IPR051572">
    <property type="entry name" value="VTC_Complex_Subunit"/>
</dbReference>
<dbReference type="CDD" id="cd14474">
    <property type="entry name" value="SPX_YDR089W"/>
    <property type="match status" value="1"/>
</dbReference>
<evidence type="ECO:0000256" key="6">
    <source>
        <dbReference type="SAM" id="MobiDB-lite"/>
    </source>
</evidence>
<evidence type="ECO:0000256" key="5">
    <source>
        <dbReference type="ARBA" id="ARBA00023136"/>
    </source>
</evidence>
<keyword evidence="10" id="KW-1185">Reference proteome</keyword>
<dbReference type="EMBL" id="KV453842">
    <property type="protein sequence ID" value="ODV90509.1"/>
    <property type="molecule type" value="Genomic_DNA"/>
</dbReference>
<dbReference type="GO" id="GO:0006799">
    <property type="term" value="P:polyphosphate biosynthetic process"/>
    <property type="evidence" value="ECO:0007669"/>
    <property type="project" value="UniProtKB-ARBA"/>
</dbReference>
<dbReference type="PROSITE" id="PS51382">
    <property type="entry name" value="SPX"/>
    <property type="match status" value="1"/>
</dbReference>
<dbReference type="Pfam" id="PF09359">
    <property type="entry name" value="VTC"/>
    <property type="match status" value="1"/>
</dbReference>
<evidence type="ECO:0000256" key="2">
    <source>
        <dbReference type="ARBA" id="ARBA00022554"/>
    </source>
</evidence>
<proteinExistence type="predicted"/>
<feature type="compositionally biased region" description="Acidic residues" evidence="6">
    <location>
        <begin position="287"/>
        <end position="297"/>
    </location>
</feature>
<feature type="transmembrane region" description="Helical" evidence="7">
    <location>
        <begin position="774"/>
        <end position="795"/>
    </location>
</feature>
<keyword evidence="2" id="KW-0926">Vacuole</keyword>
<evidence type="ECO:0000256" key="3">
    <source>
        <dbReference type="ARBA" id="ARBA00022692"/>
    </source>
</evidence>
<evidence type="ECO:0000313" key="9">
    <source>
        <dbReference type="EMBL" id="ODV90509.1"/>
    </source>
</evidence>
<feature type="region of interest" description="Disordered" evidence="6">
    <location>
        <begin position="512"/>
        <end position="569"/>
    </location>
</feature>
<dbReference type="GO" id="GO:0033254">
    <property type="term" value="C:vacuolar transporter chaperone complex"/>
    <property type="evidence" value="ECO:0007669"/>
    <property type="project" value="TreeGrafter"/>
</dbReference>
<accession>A0A1E4TFL0</accession>
<dbReference type="InterPro" id="IPR004331">
    <property type="entry name" value="SPX_dom"/>
</dbReference>
<dbReference type="Proteomes" id="UP000095023">
    <property type="component" value="Unassembled WGS sequence"/>
</dbReference>
<evidence type="ECO:0000259" key="8">
    <source>
        <dbReference type="PROSITE" id="PS51382"/>
    </source>
</evidence>
<dbReference type="OrthoDB" id="5588846at2759"/>
<dbReference type="GO" id="GO:0000329">
    <property type="term" value="C:fungal-type vacuole membrane"/>
    <property type="evidence" value="ECO:0007669"/>
    <property type="project" value="TreeGrafter"/>
</dbReference>
<keyword evidence="3 7" id="KW-0812">Transmembrane</keyword>
<evidence type="ECO:0000256" key="1">
    <source>
        <dbReference type="ARBA" id="ARBA00004128"/>
    </source>
</evidence>
<evidence type="ECO:0000256" key="4">
    <source>
        <dbReference type="ARBA" id="ARBA00022989"/>
    </source>
</evidence>
<name>A0A1E4TFL0_9ASCO</name>